<reference evidence="2" key="1">
    <citation type="submission" date="2023-07" db="EMBL/GenBank/DDBJ databases">
        <authorList>
            <person name="Stuckert A."/>
        </authorList>
    </citation>
    <scope>NUCLEOTIDE SEQUENCE</scope>
</reference>
<gene>
    <name evidence="2" type="ORF">RIMI_LOCUS13872429</name>
</gene>
<proteinExistence type="predicted"/>
<evidence type="ECO:0000313" key="2">
    <source>
        <dbReference type="EMBL" id="CAJ0952448.1"/>
    </source>
</evidence>
<feature type="compositionally biased region" description="Basic residues" evidence="1">
    <location>
        <begin position="243"/>
        <end position="252"/>
    </location>
</feature>
<keyword evidence="3" id="KW-1185">Reference proteome</keyword>
<sequence>MFVFLVTVYLLSGYKLHLLQDLESQNDLPVRSLQTMYHYGFRPQEYYPIMFLQPNTPVPYAFGPYSELNNGFLFPPIQMHNFSSRPYAFAAGDPYYPQTGHVEYHHFYGPNPSYSLPSWHYPSFNSMATYNPWMNSNNSNSHQPVNTITWPEGFTMKGELQWGRLDRVFGVKRELPEFVKDDLRRVYGTYPRTFVAITYQNGEYLVKADPKVGEQEYTIEKKVIRRQPTPSDSEDGKSEDKNSKKRRRKNRR</sequence>
<evidence type="ECO:0000256" key="1">
    <source>
        <dbReference type="SAM" id="MobiDB-lite"/>
    </source>
</evidence>
<dbReference type="Proteomes" id="UP001176940">
    <property type="component" value="Unassembled WGS sequence"/>
</dbReference>
<name>A0ABN9LW93_9NEOB</name>
<dbReference type="EMBL" id="CAUEEQ010034931">
    <property type="protein sequence ID" value="CAJ0952448.1"/>
    <property type="molecule type" value="Genomic_DNA"/>
</dbReference>
<organism evidence="2 3">
    <name type="scientific">Ranitomeya imitator</name>
    <name type="common">mimic poison frog</name>
    <dbReference type="NCBI Taxonomy" id="111125"/>
    <lineage>
        <taxon>Eukaryota</taxon>
        <taxon>Metazoa</taxon>
        <taxon>Chordata</taxon>
        <taxon>Craniata</taxon>
        <taxon>Vertebrata</taxon>
        <taxon>Euteleostomi</taxon>
        <taxon>Amphibia</taxon>
        <taxon>Batrachia</taxon>
        <taxon>Anura</taxon>
        <taxon>Neobatrachia</taxon>
        <taxon>Hyloidea</taxon>
        <taxon>Dendrobatidae</taxon>
        <taxon>Dendrobatinae</taxon>
        <taxon>Ranitomeya</taxon>
    </lineage>
</organism>
<protein>
    <submittedName>
        <fullName evidence="2">Uncharacterized protein</fullName>
    </submittedName>
</protein>
<accession>A0ABN9LW93</accession>
<comment type="caution">
    <text evidence="2">The sequence shown here is derived from an EMBL/GenBank/DDBJ whole genome shotgun (WGS) entry which is preliminary data.</text>
</comment>
<feature type="region of interest" description="Disordered" evidence="1">
    <location>
        <begin position="219"/>
        <end position="252"/>
    </location>
</feature>
<evidence type="ECO:0000313" key="3">
    <source>
        <dbReference type="Proteomes" id="UP001176940"/>
    </source>
</evidence>